<dbReference type="GO" id="GO:0003723">
    <property type="term" value="F:RNA binding"/>
    <property type="evidence" value="ECO:0007669"/>
    <property type="project" value="InterPro"/>
</dbReference>
<dbReference type="InterPro" id="IPR046960">
    <property type="entry name" value="PPR_At4g14850-like_plant"/>
</dbReference>
<evidence type="ECO:0000313" key="3">
    <source>
        <dbReference type="Proteomes" id="UP000325081"/>
    </source>
</evidence>
<dbReference type="PANTHER" id="PTHR47926">
    <property type="entry name" value="PENTATRICOPEPTIDE REPEAT-CONTAINING PROTEIN"/>
    <property type="match status" value="1"/>
</dbReference>
<dbReference type="InterPro" id="IPR011990">
    <property type="entry name" value="TPR-like_helical_dom_sf"/>
</dbReference>
<organism evidence="2 3">
    <name type="scientific">Striga asiatica</name>
    <name type="common">Asiatic witchweed</name>
    <name type="synonym">Buchnera asiatica</name>
    <dbReference type="NCBI Taxonomy" id="4170"/>
    <lineage>
        <taxon>Eukaryota</taxon>
        <taxon>Viridiplantae</taxon>
        <taxon>Streptophyta</taxon>
        <taxon>Embryophyta</taxon>
        <taxon>Tracheophyta</taxon>
        <taxon>Spermatophyta</taxon>
        <taxon>Magnoliopsida</taxon>
        <taxon>eudicotyledons</taxon>
        <taxon>Gunneridae</taxon>
        <taxon>Pentapetalae</taxon>
        <taxon>asterids</taxon>
        <taxon>lamiids</taxon>
        <taxon>Lamiales</taxon>
        <taxon>Orobanchaceae</taxon>
        <taxon>Buchnereae</taxon>
        <taxon>Striga</taxon>
    </lineage>
</organism>
<comment type="caution">
    <text evidence="2">The sequence shown here is derived from an EMBL/GenBank/DDBJ whole genome shotgun (WGS) entry which is preliminary data.</text>
</comment>
<keyword evidence="3" id="KW-1185">Reference proteome</keyword>
<gene>
    <name evidence="2" type="ORF">STAS_07122</name>
</gene>
<dbReference type="OrthoDB" id="1937829at2759"/>
<keyword evidence="1" id="KW-0677">Repeat</keyword>
<dbReference type="Pfam" id="PF01535">
    <property type="entry name" value="PPR"/>
    <property type="match status" value="1"/>
</dbReference>
<dbReference type="Proteomes" id="UP000325081">
    <property type="component" value="Unassembled WGS sequence"/>
</dbReference>
<dbReference type="EMBL" id="BKCP01004428">
    <property type="protein sequence ID" value="GER31134.1"/>
    <property type="molecule type" value="Genomic_DNA"/>
</dbReference>
<sequence>MNSLTISSHQSIFTHRFLPSTQKLLFLATSNGEIIKNHRRAAALLDPANIPSLNGAKSFHALVTTMGSFPNQDPVFLYNNIIFKYTSLGEIDMARKMFDGMPQTNVVSYNTMIGCYCRAGFIHVVS</sequence>
<reference evidence="3" key="1">
    <citation type="journal article" date="2019" name="Curr. Biol.">
        <title>Genome Sequence of Striga asiatica Provides Insight into the Evolution of Plant Parasitism.</title>
        <authorList>
            <person name="Yoshida S."/>
            <person name="Kim S."/>
            <person name="Wafula E.K."/>
            <person name="Tanskanen J."/>
            <person name="Kim Y.M."/>
            <person name="Honaas L."/>
            <person name="Yang Z."/>
            <person name="Spallek T."/>
            <person name="Conn C.E."/>
            <person name="Ichihashi Y."/>
            <person name="Cheong K."/>
            <person name="Cui S."/>
            <person name="Der J.P."/>
            <person name="Gundlach H."/>
            <person name="Jiao Y."/>
            <person name="Hori C."/>
            <person name="Ishida J.K."/>
            <person name="Kasahara H."/>
            <person name="Kiba T."/>
            <person name="Kim M.S."/>
            <person name="Koo N."/>
            <person name="Laohavisit A."/>
            <person name="Lee Y.H."/>
            <person name="Lumba S."/>
            <person name="McCourt P."/>
            <person name="Mortimer J.C."/>
            <person name="Mutuku J.M."/>
            <person name="Nomura T."/>
            <person name="Sasaki-Sekimoto Y."/>
            <person name="Seto Y."/>
            <person name="Wang Y."/>
            <person name="Wakatake T."/>
            <person name="Sakakibara H."/>
            <person name="Demura T."/>
            <person name="Yamaguchi S."/>
            <person name="Yoneyama K."/>
            <person name="Manabe R.I."/>
            <person name="Nelson D.C."/>
            <person name="Schulman A.H."/>
            <person name="Timko M.P."/>
            <person name="dePamphilis C.W."/>
            <person name="Choi D."/>
            <person name="Shirasu K."/>
        </authorList>
    </citation>
    <scope>NUCLEOTIDE SEQUENCE [LARGE SCALE GENOMIC DNA]</scope>
    <source>
        <strain evidence="3">cv. UVA1</strain>
    </source>
</reference>
<dbReference type="NCBIfam" id="TIGR00756">
    <property type="entry name" value="PPR"/>
    <property type="match status" value="1"/>
</dbReference>
<evidence type="ECO:0000313" key="2">
    <source>
        <dbReference type="EMBL" id="GER31134.1"/>
    </source>
</evidence>
<dbReference type="Pfam" id="PF12854">
    <property type="entry name" value="PPR_1"/>
    <property type="match status" value="1"/>
</dbReference>
<protein>
    <submittedName>
        <fullName evidence="2">Pentatricopeptide repeat-containing protein</fullName>
    </submittedName>
</protein>
<dbReference type="Gene3D" id="1.25.40.10">
    <property type="entry name" value="Tetratricopeptide repeat domain"/>
    <property type="match status" value="1"/>
</dbReference>
<accession>A0A5A7PEN1</accession>
<dbReference type="InterPro" id="IPR002885">
    <property type="entry name" value="PPR_rpt"/>
</dbReference>
<dbReference type="GO" id="GO:0009451">
    <property type="term" value="P:RNA modification"/>
    <property type="evidence" value="ECO:0007669"/>
    <property type="project" value="InterPro"/>
</dbReference>
<evidence type="ECO:0000256" key="1">
    <source>
        <dbReference type="ARBA" id="ARBA00022737"/>
    </source>
</evidence>
<name>A0A5A7PEN1_STRAF</name>
<dbReference type="AlphaFoldDB" id="A0A5A7PEN1"/>
<proteinExistence type="predicted"/>